<dbReference type="GO" id="GO:0005524">
    <property type="term" value="F:ATP binding"/>
    <property type="evidence" value="ECO:0007669"/>
    <property type="project" value="UniProtKB-KW"/>
</dbReference>
<feature type="domain" description="Guanylate cyclase" evidence="3">
    <location>
        <begin position="37"/>
        <end position="170"/>
    </location>
</feature>
<organism evidence="4 5">
    <name type="scientific">Marinobacterium nitratireducens</name>
    <dbReference type="NCBI Taxonomy" id="518897"/>
    <lineage>
        <taxon>Bacteria</taxon>
        <taxon>Pseudomonadati</taxon>
        <taxon>Pseudomonadota</taxon>
        <taxon>Gammaproteobacteria</taxon>
        <taxon>Oceanospirillales</taxon>
        <taxon>Oceanospirillaceae</taxon>
        <taxon>Marinobacterium</taxon>
    </lineage>
</organism>
<comment type="caution">
    <text evidence="4">The sequence shown here is derived from an EMBL/GenBank/DDBJ whole genome shotgun (WGS) entry which is preliminary data.</text>
</comment>
<dbReference type="Gene3D" id="3.40.50.300">
    <property type="entry name" value="P-loop containing nucleotide triphosphate hydrolases"/>
    <property type="match status" value="1"/>
</dbReference>
<dbReference type="InterPro" id="IPR041664">
    <property type="entry name" value="AAA_16"/>
</dbReference>
<evidence type="ECO:0000256" key="2">
    <source>
        <dbReference type="ARBA" id="ARBA00022840"/>
    </source>
</evidence>
<dbReference type="SUPFAM" id="SSF48452">
    <property type="entry name" value="TPR-like"/>
    <property type="match status" value="2"/>
</dbReference>
<dbReference type="Gene3D" id="3.30.70.1230">
    <property type="entry name" value="Nucleotide cyclase"/>
    <property type="match status" value="1"/>
</dbReference>
<gene>
    <name evidence="4" type="ORF">GCM10011348_29380</name>
</gene>
<dbReference type="Pfam" id="PF13191">
    <property type="entry name" value="AAA_16"/>
    <property type="match status" value="1"/>
</dbReference>
<sequence length="1077" mass="120085">MPAPVTYPPPHLAARLRAEQAALAARSGTEGERKTITVLFADMAGSTAMVHDRDPEDARRLIDPVLALMMEAVHHYQGHVAKSLGDGILALFGAPIGCEEHAQRALYAALRMQEAMRHYGNQVRLEDGVSLQIRVGVHTGEVVVRAIRTEDLHVDYDPVGHTINIASRLEGIAAPGSVLVSDETYRLAEGYFRFKTLGATAFKGVPEPLVVHEVLGSSPLRTRLQVAASRGLARFIGRREELAQMRSALHRACAGNGQIVGVVGEPGVGKSRLFYEFKHALEPSSLVLETYSVSHGKAFPYLPLIELLKNYMQILPQDDERQRREKVTGKALTLESGLEDCLPYLLYLLGLCDATSPLPQMDLNIRRRRTFDAIKRLLLRESLKQPLILIFEDLQWLDRETEAFIDFFADALAGARVLLLVNFRPEYPQGLGYRSHYTQLQLEPLGQDETGELLETLLGPDASLAPIKPLIMKQTEGNPFFLEEVFQTLLEEEVLSGAPGHCRLERMPATLHIPTTVQGVLTTRIDRLAKPEKELLQTLAVIGKAFVWSLVSRLSDWPEDELQGLLSRLQAGEFIYEHPAFPEVEYNFKHGLTQEVAYGSLLKGRRSQLHERTGQAIEALYRHRLDDHFGELAHHYSRSGNVAKAIEFQYKAGVQAAQRSANREAAVQLGDALAMLQQLPAGSERDHLELEIQLVLGAAQMSVCGIGSAKVEQAYTRALSLCRELQETQQLFPVLVGLRRYYTMRANFQTAQELAEQLLRLAGREQDEEYRLQAHFAMAAVLLFRGRLDDARRHFEQCTSIGDPEAHRAQVFCYSIEPGMLSHCYLGWILWYRGYADQALAQCENVANQARESSPPFVLAEVFDVLAELHQLRGEAAAAQEWADAAMTLSSDEGLPYWLARGSVLSGWALARQGQHRNGIARIRDGLRHYESSGGLLMYPRYLALLSEALGAAGRVRVALKALATARTQAEASGERMYLAEILRQEAELMLAQGGGPEPEQQAERCLLQAIDTAQEQDARALKLRAATSLARLWRRQGKTVHALRMLRDSYRPFTEGFDTADLREARSLLEQLTHGA</sequence>
<keyword evidence="5" id="KW-1185">Reference proteome</keyword>
<dbReference type="SUPFAM" id="SSF55073">
    <property type="entry name" value="Nucleotide cyclase"/>
    <property type="match status" value="1"/>
</dbReference>
<dbReference type="GO" id="GO:0035556">
    <property type="term" value="P:intracellular signal transduction"/>
    <property type="evidence" value="ECO:0007669"/>
    <property type="project" value="InterPro"/>
</dbReference>
<dbReference type="PANTHER" id="PTHR16305">
    <property type="entry name" value="TESTICULAR SOLUBLE ADENYLYL CYCLASE"/>
    <property type="match status" value="1"/>
</dbReference>
<dbReference type="Pfam" id="PF00211">
    <property type="entry name" value="Guanylate_cyc"/>
    <property type="match status" value="1"/>
</dbReference>
<reference evidence="4 5" key="1">
    <citation type="journal article" date="2014" name="Int. J. Syst. Evol. Microbiol.">
        <title>Complete genome sequence of Corynebacterium casei LMG S-19264T (=DSM 44701T), isolated from a smear-ripened cheese.</title>
        <authorList>
            <consortium name="US DOE Joint Genome Institute (JGI-PGF)"/>
            <person name="Walter F."/>
            <person name="Albersmeier A."/>
            <person name="Kalinowski J."/>
            <person name="Ruckert C."/>
        </authorList>
    </citation>
    <scope>NUCLEOTIDE SEQUENCE [LARGE SCALE GENOMIC DNA]</scope>
    <source>
        <strain evidence="4 5">CGMCC 1.7286</strain>
    </source>
</reference>
<evidence type="ECO:0000259" key="3">
    <source>
        <dbReference type="PROSITE" id="PS50125"/>
    </source>
</evidence>
<dbReference type="GO" id="GO:0009190">
    <property type="term" value="P:cyclic nucleotide biosynthetic process"/>
    <property type="evidence" value="ECO:0007669"/>
    <property type="project" value="InterPro"/>
</dbReference>
<dbReference type="InterPro" id="IPR011990">
    <property type="entry name" value="TPR-like_helical_dom_sf"/>
</dbReference>
<protein>
    <submittedName>
        <fullName evidence="4">Adenylate/guanylate cyclase domain-containing protein</fullName>
    </submittedName>
</protein>
<proteinExistence type="predicted"/>
<evidence type="ECO:0000313" key="4">
    <source>
        <dbReference type="EMBL" id="GGO84046.1"/>
    </source>
</evidence>
<name>A0A917ZL24_9GAMM</name>
<dbReference type="PROSITE" id="PS50125">
    <property type="entry name" value="GUANYLATE_CYCLASE_2"/>
    <property type="match status" value="1"/>
</dbReference>
<evidence type="ECO:0000313" key="5">
    <source>
        <dbReference type="Proteomes" id="UP000599578"/>
    </source>
</evidence>
<dbReference type="Gene3D" id="1.25.40.10">
    <property type="entry name" value="Tetratricopeptide repeat domain"/>
    <property type="match status" value="2"/>
</dbReference>
<dbReference type="GO" id="GO:0005737">
    <property type="term" value="C:cytoplasm"/>
    <property type="evidence" value="ECO:0007669"/>
    <property type="project" value="TreeGrafter"/>
</dbReference>
<dbReference type="PANTHER" id="PTHR16305:SF28">
    <property type="entry name" value="GUANYLATE CYCLASE DOMAIN-CONTAINING PROTEIN"/>
    <property type="match status" value="1"/>
</dbReference>
<dbReference type="SMART" id="SM00044">
    <property type="entry name" value="CYCc"/>
    <property type="match status" value="1"/>
</dbReference>
<dbReference type="CDD" id="cd07302">
    <property type="entry name" value="CHD"/>
    <property type="match status" value="1"/>
</dbReference>
<dbReference type="SUPFAM" id="SSF52540">
    <property type="entry name" value="P-loop containing nucleoside triphosphate hydrolases"/>
    <property type="match status" value="1"/>
</dbReference>
<accession>A0A917ZL24</accession>
<dbReference type="EMBL" id="BMLT01000007">
    <property type="protein sequence ID" value="GGO84046.1"/>
    <property type="molecule type" value="Genomic_DNA"/>
</dbReference>
<evidence type="ECO:0000256" key="1">
    <source>
        <dbReference type="ARBA" id="ARBA00022741"/>
    </source>
</evidence>
<keyword evidence="1" id="KW-0547">Nucleotide-binding</keyword>
<dbReference type="GO" id="GO:0004016">
    <property type="term" value="F:adenylate cyclase activity"/>
    <property type="evidence" value="ECO:0007669"/>
    <property type="project" value="TreeGrafter"/>
</dbReference>
<dbReference type="AlphaFoldDB" id="A0A917ZL24"/>
<keyword evidence="2" id="KW-0067">ATP-binding</keyword>
<dbReference type="InterPro" id="IPR029787">
    <property type="entry name" value="Nucleotide_cyclase"/>
</dbReference>
<dbReference type="Proteomes" id="UP000599578">
    <property type="component" value="Unassembled WGS sequence"/>
</dbReference>
<dbReference type="InterPro" id="IPR027417">
    <property type="entry name" value="P-loop_NTPase"/>
</dbReference>
<dbReference type="InterPro" id="IPR001054">
    <property type="entry name" value="A/G_cyclase"/>
</dbReference>